<dbReference type="AlphaFoldDB" id="A0A9P4K441"/>
<evidence type="ECO:0000313" key="4">
    <source>
        <dbReference type="Proteomes" id="UP000800093"/>
    </source>
</evidence>
<feature type="compositionally biased region" description="Polar residues" evidence="1">
    <location>
        <begin position="237"/>
        <end position="246"/>
    </location>
</feature>
<sequence length="260" mass="28839">MVLLSLLATLLLSKFLATTNAQSYPLQRPYYFDYTQGICNTDPNNPDCLLILFAPASTRDSDLVVNARVTFRDTDSVQRIYRGFQQSIFQSDARNTVTMKFDIPLTNIPYGNIVTQRLYVTARASNPDCFWTRNAFYTQIHQSTVTSTDATMMQTTTSAETTTSTSILSATETTTTTPAEVTVTSITGYRTYAISITRVTTTVTCLKGHKRHGLDKRQADAVPAALGDRPPPGYEQPNCNPVQVSTKPPRPSTPNHNLDY</sequence>
<protein>
    <submittedName>
        <fullName evidence="3">Uncharacterized protein</fullName>
    </submittedName>
</protein>
<keyword evidence="4" id="KW-1185">Reference proteome</keyword>
<evidence type="ECO:0000256" key="1">
    <source>
        <dbReference type="SAM" id="MobiDB-lite"/>
    </source>
</evidence>
<evidence type="ECO:0000313" key="3">
    <source>
        <dbReference type="EMBL" id="KAF2261531.1"/>
    </source>
</evidence>
<name>A0A9P4K441_9PLEO</name>
<gene>
    <name evidence="3" type="ORF">CC78DRAFT_583629</name>
</gene>
<evidence type="ECO:0000256" key="2">
    <source>
        <dbReference type="SAM" id="SignalP"/>
    </source>
</evidence>
<feature type="signal peptide" evidence="2">
    <location>
        <begin position="1"/>
        <end position="21"/>
    </location>
</feature>
<feature type="chain" id="PRO_5040495778" evidence="2">
    <location>
        <begin position="22"/>
        <end position="260"/>
    </location>
</feature>
<dbReference type="OrthoDB" id="10643796at2759"/>
<dbReference type="EMBL" id="ML986656">
    <property type="protein sequence ID" value="KAF2261531.1"/>
    <property type="molecule type" value="Genomic_DNA"/>
</dbReference>
<dbReference type="Proteomes" id="UP000800093">
    <property type="component" value="Unassembled WGS sequence"/>
</dbReference>
<accession>A0A9P4K441</accession>
<proteinExistence type="predicted"/>
<feature type="region of interest" description="Disordered" evidence="1">
    <location>
        <begin position="209"/>
        <end position="260"/>
    </location>
</feature>
<keyword evidence="2" id="KW-0732">Signal</keyword>
<comment type="caution">
    <text evidence="3">The sequence shown here is derived from an EMBL/GenBank/DDBJ whole genome shotgun (WGS) entry which is preliminary data.</text>
</comment>
<organism evidence="3 4">
    <name type="scientific">Lojkania enalia</name>
    <dbReference type="NCBI Taxonomy" id="147567"/>
    <lineage>
        <taxon>Eukaryota</taxon>
        <taxon>Fungi</taxon>
        <taxon>Dikarya</taxon>
        <taxon>Ascomycota</taxon>
        <taxon>Pezizomycotina</taxon>
        <taxon>Dothideomycetes</taxon>
        <taxon>Pleosporomycetidae</taxon>
        <taxon>Pleosporales</taxon>
        <taxon>Pleosporales incertae sedis</taxon>
        <taxon>Lojkania</taxon>
    </lineage>
</organism>
<reference evidence="4" key="1">
    <citation type="journal article" date="2020" name="Stud. Mycol.">
        <title>101 Dothideomycetes genomes: A test case for predicting lifestyles and emergence of pathogens.</title>
        <authorList>
            <person name="Haridas S."/>
            <person name="Albert R."/>
            <person name="Binder M."/>
            <person name="Bloem J."/>
            <person name="LaButti K."/>
            <person name="Salamov A."/>
            <person name="Andreopoulos B."/>
            <person name="Baker S."/>
            <person name="Barry K."/>
            <person name="Bills G."/>
            <person name="Bluhm B."/>
            <person name="Cannon C."/>
            <person name="Castanera R."/>
            <person name="Culley D."/>
            <person name="Daum C."/>
            <person name="Ezra D."/>
            <person name="Gonzalez J."/>
            <person name="Henrissat B."/>
            <person name="Kuo A."/>
            <person name="Liang C."/>
            <person name="Lipzen A."/>
            <person name="Lutzoni F."/>
            <person name="Magnuson J."/>
            <person name="Mondo S."/>
            <person name="Nolan M."/>
            <person name="Ohm R."/>
            <person name="Pangilinan J."/>
            <person name="Park H.-J."/>
            <person name="Ramirez L."/>
            <person name="Alfaro M."/>
            <person name="Sun H."/>
            <person name="Tritt A."/>
            <person name="Yoshinaga Y."/>
            <person name="Zwiers L.-H."/>
            <person name="Turgeon B."/>
            <person name="Goodwin S."/>
            <person name="Spatafora J."/>
            <person name="Crous P."/>
            <person name="Grigoriev I."/>
        </authorList>
    </citation>
    <scope>NUCLEOTIDE SEQUENCE [LARGE SCALE GENOMIC DNA]</scope>
    <source>
        <strain evidence="4">CBS 304.66</strain>
    </source>
</reference>